<evidence type="ECO:0000256" key="1">
    <source>
        <dbReference type="SAM" id="SignalP"/>
    </source>
</evidence>
<reference evidence="2 3" key="1">
    <citation type="journal article" date="2016" name="Nat. Commun.">
        <title>Local admixture of amplified and diversified secreted pathogenesis determinants shapes mosaic Toxoplasma gondii genomes.</title>
        <authorList>
            <person name="Lorenzi H."/>
            <person name="Khan A."/>
            <person name="Behnke M.S."/>
            <person name="Namasivayam S."/>
            <person name="Swapna L.S."/>
            <person name="Hadjithomas M."/>
            <person name="Karamycheva S."/>
            <person name="Pinney D."/>
            <person name="Brunk B.P."/>
            <person name="Ajioka J.W."/>
            <person name="Ajzenberg D."/>
            <person name="Boothroyd J.C."/>
            <person name="Boyle J.P."/>
            <person name="Darde M.L."/>
            <person name="Diaz-Miranda M.A."/>
            <person name="Dubey J.P."/>
            <person name="Fritz H.M."/>
            <person name="Gennari S.M."/>
            <person name="Gregory B.D."/>
            <person name="Kim K."/>
            <person name="Saeij J.P."/>
            <person name="Su C."/>
            <person name="White M.W."/>
            <person name="Zhu X.Q."/>
            <person name="Howe D.K."/>
            <person name="Rosenthal B.M."/>
            <person name="Grigg M.E."/>
            <person name="Parkinson J."/>
            <person name="Liu L."/>
            <person name="Kissinger J.C."/>
            <person name="Roos D.S."/>
            <person name="Sibley L.D."/>
        </authorList>
    </citation>
    <scope>NUCLEOTIDE SEQUENCE [LARGE SCALE GENOMIC DNA]</scope>
    <source>
        <strain evidence="2 3">TgCATBr9</strain>
    </source>
</reference>
<evidence type="ECO:0000313" key="3">
    <source>
        <dbReference type="Proteomes" id="UP000244488"/>
    </source>
</evidence>
<accession>A0A2T6IEB3</accession>
<dbReference type="SUPFAM" id="SSF56815">
    <property type="entry name" value="Sec1/munc18-like (SM) proteins"/>
    <property type="match status" value="1"/>
</dbReference>
<dbReference type="Proteomes" id="UP000244488">
    <property type="component" value="Unassembled WGS sequence"/>
</dbReference>
<sequence>MSFCFLLQHFLLFSRVSPLLSPLSSQYWVHASLTEQSFAQLQERNLMNVGILEQDLACGVDKDGKEVSASKLLTMLSNHLSDANAE</sequence>
<dbReference type="EMBL" id="AFHV02003511">
    <property type="protein sequence ID" value="PUA83684.1"/>
    <property type="molecule type" value="Genomic_DNA"/>
</dbReference>
<evidence type="ECO:0000313" key="2">
    <source>
        <dbReference type="EMBL" id="PUA83684.1"/>
    </source>
</evidence>
<comment type="caution">
    <text evidence="2">The sequence shown here is derived from an EMBL/GenBank/DDBJ whole genome shotgun (WGS) entry which is preliminary data.</text>
</comment>
<dbReference type="InterPro" id="IPR036045">
    <property type="entry name" value="Sec1-like_sf"/>
</dbReference>
<organism evidence="2 3">
    <name type="scientific">Toxoplasma gondii TgCATBr9</name>
    <dbReference type="NCBI Taxonomy" id="943120"/>
    <lineage>
        <taxon>Eukaryota</taxon>
        <taxon>Sar</taxon>
        <taxon>Alveolata</taxon>
        <taxon>Apicomplexa</taxon>
        <taxon>Conoidasida</taxon>
        <taxon>Coccidia</taxon>
        <taxon>Eucoccidiorida</taxon>
        <taxon>Eimeriorina</taxon>
        <taxon>Sarcocystidae</taxon>
        <taxon>Toxoplasma</taxon>
    </lineage>
</organism>
<feature type="signal peptide" evidence="1">
    <location>
        <begin position="1"/>
        <end position="18"/>
    </location>
</feature>
<dbReference type="VEuPathDB" id="ToxoDB:TGBR9_240740B"/>
<feature type="chain" id="PRO_5015638632" evidence="1">
    <location>
        <begin position="19"/>
        <end position="86"/>
    </location>
</feature>
<name>A0A2T6IEB3_TOXGO</name>
<keyword evidence="1" id="KW-0732">Signal</keyword>
<proteinExistence type="predicted"/>
<protein>
    <submittedName>
        <fullName evidence="2">Sec1 family protein</fullName>
    </submittedName>
</protein>
<gene>
    <name evidence="2" type="ORF">TGBR9_240740B</name>
</gene>
<dbReference type="AlphaFoldDB" id="A0A2T6IEB3"/>